<evidence type="ECO:0000313" key="3">
    <source>
        <dbReference type="Proteomes" id="UP001227162"/>
    </source>
</evidence>
<dbReference type="RefSeq" id="WP_317625410.1">
    <property type="nucleotide sequence ID" value="NZ_JANFFA010000001.1"/>
</dbReference>
<keyword evidence="1" id="KW-0812">Transmembrane</keyword>
<dbReference type="EMBL" id="JANFFA010000001">
    <property type="protein sequence ID" value="MDQ2093831.1"/>
    <property type="molecule type" value="Genomic_DNA"/>
</dbReference>
<reference evidence="2" key="2">
    <citation type="submission" date="2023-04" db="EMBL/GenBank/DDBJ databases">
        <title>'Rhodoalgimonas zhirmunskyi' gen. nov., isolated from a red alga.</title>
        <authorList>
            <person name="Nedashkovskaya O.I."/>
            <person name="Otstavnykh N.Y."/>
            <person name="Bystritskaya E.P."/>
            <person name="Balabanova L.A."/>
            <person name="Isaeva M.P."/>
        </authorList>
    </citation>
    <scope>NUCLEOTIDE SEQUENCE</scope>
    <source>
        <strain evidence="2">10Alg 79</strain>
    </source>
</reference>
<dbReference type="AlphaFoldDB" id="A0AAJ1X4S8"/>
<keyword evidence="3" id="KW-1185">Reference proteome</keyword>
<feature type="transmembrane region" description="Helical" evidence="1">
    <location>
        <begin position="43"/>
        <end position="60"/>
    </location>
</feature>
<reference evidence="2" key="1">
    <citation type="submission" date="2022-07" db="EMBL/GenBank/DDBJ databases">
        <authorList>
            <person name="Otstavnykh N."/>
            <person name="Isaeva M."/>
            <person name="Bystritskaya E."/>
        </authorList>
    </citation>
    <scope>NUCLEOTIDE SEQUENCE</scope>
    <source>
        <strain evidence="2">10Alg 79</strain>
    </source>
</reference>
<feature type="transmembrane region" description="Helical" evidence="1">
    <location>
        <begin position="66"/>
        <end position="84"/>
    </location>
</feature>
<sequence length="156" mass="16963">MAERDKTRGDLHYDVEPNAPLHAGEEVLCAFTSDRGTYLRDHAWLAALAMAIGMAILWALGNPHVWTGAVGGLFAVAVRGLYLASDDLKMRWDLTERRLLGPGGRAIGLRDIKEINTLVSVVQVVTQTGGKHLIKYQSDAKATKATIERVMAGGRP</sequence>
<evidence type="ECO:0000313" key="2">
    <source>
        <dbReference type="EMBL" id="MDQ2093831.1"/>
    </source>
</evidence>
<protein>
    <submittedName>
        <fullName evidence="2">Uncharacterized protein</fullName>
    </submittedName>
</protein>
<dbReference type="Proteomes" id="UP001227162">
    <property type="component" value="Unassembled WGS sequence"/>
</dbReference>
<accession>A0AAJ1X4S8</accession>
<keyword evidence="1" id="KW-0472">Membrane</keyword>
<proteinExistence type="predicted"/>
<evidence type="ECO:0000256" key="1">
    <source>
        <dbReference type="SAM" id="Phobius"/>
    </source>
</evidence>
<organism evidence="2 3">
    <name type="scientific">Rhodalgimonas zhirmunskyi</name>
    <dbReference type="NCBI Taxonomy" id="2964767"/>
    <lineage>
        <taxon>Bacteria</taxon>
        <taxon>Pseudomonadati</taxon>
        <taxon>Pseudomonadota</taxon>
        <taxon>Alphaproteobacteria</taxon>
        <taxon>Rhodobacterales</taxon>
        <taxon>Roseobacteraceae</taxon>
        <taxon>Rhodalgimonas</taxon>
    </lineage>
</organism>
<name>A0AAJ1X4S8_9RHOB</name>
<comment type="caution">
    <text evidence="2">The sequence shown here is derived from an EMBL/GenBank/DDBJ whole genome shotgun (WGS) entry which is preliminary data.</text>
</comment>
<keyword evidence="1" id="KW-1133">Transmembrane helix</keyword>
<gene>
    <name evidence="2" type="ORF">NOI20_06885</name>
</gene>